<evidence type="ECO:0000313" key="1">
    <source>
        <dbReference type="EMBL" id="RKL46994.1"/>
    </source>
</evidence>
<gene>
    <name evidence="1" type="ORF">BFJ72_g2731</name>
</gene>
<organism evidence="1 2">
    <name type="scientific">Gibberella intermedia</name>
    <name type="common">Bulb rot disease fungus</name>
    <name type="synonym">Fusarium proliferatum</name>
    <dbReference type="NCBI Taxonomy" id="948311"/>
    <lineage>
        <taxon>Eukaryota</taxon>
        <taxon>Fungi</taxon>
        <taxon>Dikarya</taxon>
        <taxon>Ascomycota</taxon>
        <taxon>Pezizomycotina</taxon>
        <taxon>Sordariomycetes</taxon>
        <taxon>Hypocreomycetidae</taxon>
        <taxon>Hypocreales</taxon>
        <taxon>Nectriaceae</taxon>
        <taxon>Fusarium</taxon>
        <taxon>Fusarium fujikuroi species complex</taxon>
    </lineage>
</organism>
<dbReference type="EMBL" id="MRDB01000006">
    <property type="protein sequence ID" value="RKL46994.1"/>
    <property type="molecule type" value="Genomic_DNA"/>
</dbReference>
<reference evidence="1 2" key="1">
    <citation type="journal article" date="2018" name="Sci. Rep.">
        <title>Characterisation of pathogen-specific regions and novel effector candidates in Fusarium oxysporum f. sp. cepae.</title>
        <authorList>
            <person name="Armitage A.D."/>
            <person name="Taylor A."/>
            <person name="Sobczyk M.K."/>
            <person name="Baxter L."/>
            <person name="Greenfield B.P."/>
            <person name="Bates H.J."/>
            <person name="Wilson F."/>
            <person name="Jackson A.C."/>
            <person name="Ott S."/>
            <person name="Harrison R.J."/>
            <person name="Clarkson J.P."/>
        </authorList>
    </citation>
    <scope>NUCLEOTIDE SEQUENCE [LARGE SCALE GENOMIC DNA]</scope>
    <source>
        <strain evidence="1 2">Fp_A8</strain>
    </source>
</reference>
<name>A0A420TZQ2_GIBIN</name>
<proteinExistence type="predicted"/>
<dbReference type="AlphaFoldDB" id="A0A420TZQ2"/>
<sequence length="138" mass="15970">MPTVIPSHEYPEASQVDTTDPDARLQYFFDVARYFGSHNYQVFQVTKESCIQRVCSDLSRMDKYFVVDAQFNYTLESAIWTRFFCHLGEEAPEIPWTLDHFPSRARSLSDIYREWRIANGLEVPCSMSPLPTGSEDGN</sequence>
<accession>A0A420TZQ2</accession>
<dbReference type="Proteomes" id="UP000283569">
    <property type="component" value="Unassembled WGS sequence"/>
</dbReference>
<comment type="caution">
    <text evidence="1">The sequence shown here is derived from an EMBL/GenBank/DDBJ whole genome shotgun (WGS) entry which is preliminary data.</text>
</comment>
<protein>
    <submittedName>
        <fullName evidence="1">Uncharacterized protein</fullName>
    </submittedName>
</protein>
<evidence type="ECO:0000313" key="2">
    <source>
        <dbReference type="Proteomes" id="UP000283569"/>
    </source>
</evidence>